<reference evidence="2 3" key="1">
    <citation type="journal article" date="2016" name="Nat. Commun.">
        <title>Thousands of microbial genomes shed light on interconnected biogeochemical processes in an aquifer system.</title>
        <authorList>
            <person name="Anantharaman K."/>
            <person name="Brown C.T."/>
            <person name="Hug L.A."/>
            <person name="Sharon I."/>
            <person name="Castelle C.J."/>
            <person name="Probst A.J."/>
            <person name="Thomas B.C."/>
            <person name="Singh A."/>
            <person name="Wilkins M.J."/>
            <person name="Karaoz U."/>
            <person name="Brodie E.L."/>
            <person name="Williams K.H."/>
            <person name="Hubbard S.S."/>
            <person name="Banfield J.F."/>
        </authorList>
    </citation>
    <scope>NUCLEOTIDE SEQUENCE [LARGE SCALE GENOMIC DNA]</scope>
</reference>
<accession>A0A1F8DZ86</accession>
<dbReference type="Proteomes" id="UP000179057">
    <property type="component" value="Unassembled WGS sequence"/>
</dbReference>
<evidence type="ECO:0000313" key="2">
    <source>
        <dbReference type="EMBL" id="OGM93816.1"/>
    </source>
</evidence>
<evidence type="ECO:0008006" key="4">
    <source>
        <dbReference type="Google" id="ProtNLM"/>
    </source>
</evidence>
<feature type="transmembrane region" description="Helical" evidence="1">
    <location>
        <begin position="6"/>
        <end position="24"/>
    </location>
</feature>
<dbReference type="EMBL" id="MGIV01000020">
    <property type="protein sequence ID" value="OGM93816.1"/>
    <property type="molecule type" value="Genomic_DNA"/>
</dbReference>
<keyword evidence="1" id="KW-1133">Transmembrane helix</keyword>
<sequence length="175" mass="20158">MLFLWIAIFPAVLAVLFYAIYRVFKNDGVETAYDAGASVFTVIAIIIVALGFLVSSGSWYAQIDNFENIKKFEKIEAINRTKAEALTAEFTRHLAETYPKHEKDIFGKISPEQAALYLVKYPELKASETLMNLVERINELQSAVYDQRVATEEALQRTRVRLRNPWLFRFMIPKE</sequence>
<keyword evidence="1" id="KW-0472">Membrane</keyword>
<proteinExistence type="predicted"/>
<gene>
    <name evidence="2" type="ORF">A2610_01640</name>
</gene>
<organism evidence="2 3">
    <name type="scientific">Candidatus Wolfebacteria bacterium RIFOXYD1_FULL_48_65</name>
    <dbReference type="NCBI Taxonomy" id="1802561"/>
    <lineage>
        <taxon>Bacteria</taxon>
        <taxon>Candidatus Wolfeibacteriota</taxon>
    </lineage>
</organism>
<name>A0A1F8DZ86_9BACT</name>
<comment type="caution">
    <text evidence="2">The sequence shown here is derived from an EMBL/GenBank/DDBJ whole genome shotgun (WGS) entry which is preliminary data.</text>
</comment>
<evidence type="ECO:0000313" key="3">
    <source>
        <dbReference type="Proteomes" id="UP000179057"/>
    </source>
</evidence>
<protein>
    <recommendedName>
        <fullName evidence="4">LemA family protein</fullName>
    </recommendedName>
</protein>
<dbReference type="AlphaFoldDB" id="A0A1F8DZ86"/>
<keyword evidence="1" id="KW-0812">Transmembrane</keyword>
<feature type="transmembrane region" description="Helical" evidence="1">
    <location>
        <begin position="36"/>
        <end position="61"/>
    </location>
</feature>
<evidence type="ECO:0000256" key="1">
    <source>
        <dbReference type="SAM" id="Phobius"/>
    </source>
</evidence>